<evidence type="ECO:0000313" key="4">
    <source>
        <dbReference type="Proteomes" id="UP000216147"/>
    </source>
</evidence>
<accession>A0A258HQJ7</accession>
<name>A0A258HQJ7_9CAUL</name>
<reference evidence="3 4" key="1">
    <citation type="submission" date="2017-03" db="EMBL/GenBank/DDBJ databases">
        <title>Lifting the veil on microbial sulfur biogeochemistry in mining wastewaters.</title>
        <authorList>
            <person name="Kantor R.S."/>
            <person name="Colenbrander Nelson T."/>
            <person name="Marshall S."/>
            <person name="Bennett D."/>
            <person name="Apte S."/>
            <person name="Camacho D."/>
            <person name="Thomas B.C."/>
            <person name="Warren L.A."/>
            <person name="Banfield J.F."/>
        </authorList>
    </citation>
    <scope>NUCLEOTIDE SEQUENCE [LARGE SCALE GENOMIC DNA]</scope>
    <source>
        <strain evidence="3">32-68-21</strain>
    </source>
</reference>
<sequence>MRKLIIASAALALAGSLAACGESAADKQAEVQADALEQQAAAAPTEAQETALNAEADRIEQQAGNADGGMTTSNTPNTSPSDPAAPAQ</sequence>
<protein>
    <recommendedName>
        <fullName evidence="5">Lipoprotein</fullName>
    </recommendedName>
</protein>
<feature type="region of interest" description="Disordered" evidence="1">
    <location>
        <begin position="37"/>
        <end position="88"/>
    </location>
</feature>
<evidence type="ECO:0000256" key="2">
    <source>
        <dbReference type="SAM" id="SignalP"/>
    </source>
</evidence>
<dbReference type="PROSITE" id="PS51257">
    <property type="entry name" value="PROKAR_LIPOPROTEIN"/>
    <property type="match status" value="1"/>
</dbReference>
<gene>
    <name evidence="3" type="ORF">B7Y86_01165</name>
</gene>
<dbReference type="AlphaFoldDB" id="A0A258HQJ7"/>
<evidence type="ECO:0008006" key="5">
    <source>
        <dbReference type="Google" id="ProtNLM"/>
    </source>
</evidence>
<feature type="compositionally biased region" description="Low complexity" evidence="1">
    <location>
        <begin position="71"/>
        <end position="81"/>
    </location>
</feature>
<feature type="signal peptide" evidence="2">
    <location>
        <begin position="1"/>
        <end position="24"/>
    </location>
</feature>
<feature type="compositionally biased region" description="Low complexity" evidence="1">
    <location>
        <begin position="37"/>
        <end position="51"/>
    </location>
</feature>
<proteinExistence type="predicted"/>
<organism evidence="3 4">
    <name type="scientific">Brevundimonas subvibrioides</name>
    <dbReference type="NCBI Taxonomy" id="74313"/>
    <lineage>
        <taxon>Bacteria</taxon>
        <taxon>Pseudomonadati</taxon>
        <taxon>Pseudomonadota</taxon>
        <taxon>Alphaproteobacteria</taxon>
        <taxon>Caulobacterales</taxon>
        <taxon>Caulobacteraceae</taxon>
        <taxon>Brevundimonas</taxon>
    </lineage>
</organism>
<dbReference type="EMBL" id="NCEQ01000001">
    <property type="protein sequence ID" value="OYX59069.1"/>
    <property type="molecule type" value="Genomic_DNA"/>
</dbReference>
<evidence type="ECO:0000313" key="3">
    <source>
        <dbReference type="EMBL" id="OYX59069.1"/>
    </source>
</evidence>
<keyword evidence="2" id="KW-0732">Signal</keyword>
<evidence type="ECO:0000256" key="1">
    <source>
        <dbReference type="SAM" id="MobiDB-lite"/>
    </source>
</evidence>
<comment type="caution">
    <text evidence="3">The sequence shown here is derived from an EMBL/GenBank/DDBJ whole genome shotgun (WGS) entry which is preliminary data.</text>
</comment>
<dbReference type="Proteomes" id="UP000216147">
    <property type="component" value="Unassembled WGS sequence"/>
</dbReference>
<feature type="chain" id="PRO_5012536594" description="Lipoprotein" evidence="2">
    <location>
        <begin position="25"/>
        <end position="88"/>
    </location>
</feature>